<feature type="compositionally biased region" description="Basic and acidic residues" evidence="1">
    <location>
        <begin position="1"/>
        <end position="10"/>
    </location>
</feature>
<keyword evidence="3" id="KW-1185">Reference proteome</keyword>
<name>A0A089X5R2_STRGA</name>
<evidence type="ECO:0000256" key="1">
    <source>
        <dbReference type="SAM" id="MobiDB-lite"/>
    </source>
</evidence>
<dbReference type="Proteomes" id="UP000029482">
    <property type="component" value="Chromosome"/>
</dbReference>
<proteinExistence type="predicted"/>
<feature type="region of interest" description="Disordered" evidence="1">
    <location>
        <begin position="1"/>
        <end position="20"/>
    </location>
</feature>
<sequence length="72" mass="7694">MAGGHRREPRSPAPPRARLAGLPAHLYRARLNESVHRLVADARQLGLTDQELLTLVRDGLSGTPGAPDGPLP</sequence>
<organism evidence="2 3">
    <name type="scientific">Streptomyces glaucescens</name>
    <dbReference type="NCBI Taxonomy" id="1907"/>
    <lineage>
        <taxon>Bacteria</taxon>
        <taxon>Bacillati</taxon>
        <taxon>Actinomycetota</taxon>
        <taxon>Actinomycetes</taxon>
        <taxon>Kitasatosporales</taxon>
        <taxon>Streptomycetaceae</taxon>
        <taxon>Streptomyces</taxon>
    </lineage>
</organism>
<protein>
    <submittedName>
        <fullName evidence="2">Uncharacterized protein</fullName>
    </submittedName>
</protein>
<dbReference type="STRING" id="1907.SGLAU_01705"/>
<dbReference type="EMBL" id="CP009438">
    <property type="protein sequence ID" value="AIR96369.1"/>
    <property type="molecule type" value="Genomic_DNA"/>
</dbReference>
<gene>
    <name evidence="2" type="ORF">SGLAU_01705</name>
</gene>
<dbReference type="HOGENOM" id="CLU_2720584_0_0_11"/>
<dbReference type="KEGG" id="sgu:SGLAU_01705"/>
<evidence type="ECO:0000313" key="3">
    <source>
        <dbReference type="Proteomes" id="UP000029482"/>
    </source>
</evidence>
<dbReference type="AlphaFoldDB" id="A0A089X5R2"/>
<evidence type="ECO:0000313" key="2">
    <source>
        <dbReference type="EMBL" id="AIR96369.1"/>
    </source>
</evidence>
<reference evidence="3" key="1">
    <citation type="journal article" date="2015" name="J. Biotechnol.">
        <title>Complete genome sequence of the actinobacterium Streptomyces glaucescens GLA.O (DSM 40922) consisting of a linear chromosome and one linear plasmid.</title>
        <authorList>
            <person name="Ortseifen V."/>
            <person name="Winkler A."/>
            <person name="Albersmeier A."/>
            <person name="Wendler S."/>
            <person name="Puhler A."/>
            <person name="Kalinowski J."/>
            <person name="Ruckert C."/>
        </authorList>
    </citation>
    <scope>NUCLEOTIDE SEQUENCE [LARGE SCALE GENOMIC DNA]</scope>
    <source>
        <strain evidence="3">DSM 40922 / GLA O</strain>
    </source>
</reference>
<accession>A0A089X5R2</accession>